<keyword evidence="1" id="KW-1133">Transmembrane helix</keyword>
<reference evidence="2" key="1">
    <citation type="submission" date="2019-01" db="EMBL/GenBank/DDBJ databases">
        <authorList>
            <consortium name="Genoscope - CEA"/>
            <person name="William W."/>
        </authorList>
    </citation>
    <scope>NUCLEOTIDE SEQUENCE</scope>
    <source>
        <strain evidence="2">CR-1</strain>
    </source>
</reference>
<feature type="transmembrane region" description="Helical" evidence="1">
    <location>
        <begin position="7"/>
        <end position="24"/>
    </location>
</feature>
<sequence>MLHLSSILGLAKFLGFGILSISALENGSRHFFYIYGYFSVFGIVLSLFAQMDAYSRLQNYKLAKDLFFERGFQKRVANLFARSHCQREAIKIAAIDLGIIDELNSYYASLGYRWFHLIPDIVFHNHRILFTWKFWKKTLFETTYKSKYFAW</sequence>
<gene>
    <name evidence="2" type="ORF">EPICR_20361</name>
</gene>
<keyword evidence="1" id="KW-0472">Membrane</keyword>
<dbReference type="AlphaFoldDB" id="A0A484HHE8"/>
<evidence type="ECO:0000256" key="1">
    <source>
        <dbReference type="SAM" id="Phobius"/>
    </source>
</evidence>
<organism evidence="2">
    <name type="scientific">uncultured Desulfobacteraceae bacterium</name>
    <dbReference type="NCBI Taxonomy" id="218296"/>
    <lineage>
        <taxon>Bacteria</taxon>
        <taxon>Pseudomonadati</taxon>
        <taxon>Thermodesulfobacteriota</taxon>
        <taxon>Desulfobacteria</taxon>
        <taxon>Desulfobacterales</taxon>
        <taxon>Desulfobacteraceae</taxon>
        <taxon>environmental samples</taxon>
    </lineage>
</organism>
<dbReference type="EMBL" id="CAACVI010000012">
    <property type="protein sequence ID" value="VEN73891.1"/>
    <property type="molecule type" value="Genomic_DNA"/>
</dbReference>
<proteinExistence type="predicted"/>
<feature type="transmembrane region" description="Helical" evidence="1">
    <location>
        <begin position="30"/>
        <end position="49"/>
    </location>
</feature>
<accession>A0A484HHE8</accession>
<protein>
    <submittedName>
        <fullName evidence="2">Uncharacterized protein</fullName>
    </submittedName>
</protein>
<name>A0A484HHE8_9BACT</name>
<keyword evidence="1" id="KW-0812">Transmembrane</keyword>
<evidence type="ECO:0000313" key="2">
    <source>
        <dbReference type="EMBL" id="VEN73891.1"/>
    </source>
</evidence>